<dbReference type="Proteomes" id="UP000004956">
    <property type="component" value="Unassembled WGS sequence"/>
</dbReference>
<keyword evidence="4" id="KW-1185">Reference proteome</keyword>
<name>H3KF77_9BURK</name>
<dbReference type="InterPro" id="IPR036709">
    <property type="entry name" value="Autotransporte_beta_dom_sf"/>
</dbReference>
<organism evidence="3 4">
    <name type="scientific">Sutterella parvirubra YIT 11816</name>
    <dbReference type="NCBI Taxonomy" id="762967"/>
    <lineage>
        <taxon>Bacteria</taxon>
        <taxon>Pseudomonadati</taxon>
        <taxon>Pseudomonadota</taxon>
        <taxon>Betaproteobacteria</taxon>
        <taxon>Burkholderiales</taxon>
        <taxon>Sutterellaceae</taxon>
        <taxon>Sutterella</taxon>
    </lineage>
</organism>
<dbReference type="EMBL" id="AFBQ01000196">
    <property type="protein sequence ID" value="EHY31230.1"/>
    <property type="molecule type" value="Genomic_DNA"/>
</dbReference>
<evidence type="ECO:0000259" key="2">
    <source>
        <dbReference type="PROSITE" id="PS51208"/>
    </source>
</evidence>
<dbReference type="InterPro" id="IPR051551">
    <property type="entry name" value="Autotransporter_adhesion"/>
</dbReference>
<evidence type="ECO:0000256" key="1">
    <source>
        <dbReference type="SAM" id="SignalP"/>
    </source>
</evidence>
<dbReference type="GO" id="GO:0019867">
    <property type="term" value="C:outer membrane"/>
    <property type="evidence" value="ECO:0007669"/>
    <property type="project" value="InterPro"/>
</dbReference>
<dbReference type="Gene3D" id="2.40.128.130">
    <property type="entry name" value="Autotransporter beta-domain"/>
    <property type="match status" value="1"/>
</dbReference>
<feature type="domain" description="Autotransporter" evidence="2">
    <location>
        <begin position="460"/>
        <end position="716"/>
    </location>
</feature>
<dbReference type="InterPro" id="IPR003991">
    <property type="entry name" value="Pertactin_virulence_factor"/>
</dbReference>
<feature type="chain" id="PRO_5003587977" evidence="1">
    <location>
        <begin position="24"/>
        <end position="716"/>
    </location>
</feature>
<evidence type="ECO:0000313" key="4">
    <source>
        <dbReference type="Proteomes" id="UP000004956"/>
    </source>
</evidence>
<proteinExistence type="predicted"/>
<gene>
    <name evidence="3" type="ORF">HMPREF9440_01394</name>
</gene>
<keyword evidence="1" id="KW-0732">Signal</keyword>
<dbReference type="HOGENOM" id="CLU_002318_1_0_4"/>
<dbReference type="NCBIfam" id="TIGR01414">
    <property type="entry name" value="autotrans_barl"/>
    <property type="match status" value="1"/>
</dbReference>
<protein>
    <submittedName>
        <fullName evidence="3">Outer membrane autotransporter barrel domain protein</fullName>
    </submittedName>
</protein>
<dbReference type="Pfam" id="PF03797">
    <property type="entry name" value="Autotransporter"/>
    <property type="match status" value="1"/>
</dbReference>
<dbReference type="PANTHER" id="PTHR35037:SF2">
    <property type="match status" value="1"/>
</dbReference>
<dbReference type="InterPro" id="IPR006315">
    <property type="entry name" value="OM_autotransptr_brl_dom"/>
</dbReference>
<dbReference type="InterPro" id="IPR005546">
    <property type="entry name" value="Autotransporte_beta"/>
</dbReference>
<dbReference type="PROSITE" id="PS51208">
    <property type="entry name" value="AUTOTRANSPORTER"/>
    <property type="match status" value="1"/>
</dbReference>
<dbReference type="PRINTS" id="PR01484">
    <property type="entry name" value="PRTACTNFAMLY"/>
</dbReference>
<dbReference type="SUPFAM" id="SSF103515">
    <property type="entry name" value="Autotransporter"/>
    <property type="match status" value="1"/>
</dbReference>
<dbReference type="PATRIC" id="fig|762967.3.peg.1098"/>
<evidence type="ECO:0000313" key="3">
    <source>
        <dbReference type="EMBL" id="EHY31230.1"/>
    </source>
</evidence>
<dbReference type="SMART" id="SM00869">
    <property type="entry name" value="Autotransporter"/>
    <property type="match status" value="1"/>
</dbReference>
<comment type="caution">
    <text evidence="3">The sequence shown here is derived from an EMBL/GenBank/DDBJ whole genome shotgun (WGS) entry which is preliminary data.</text>
</comment>
<sequence>MMFRKTMTAALIGSLFAVGAAQAATEIDGTNITNSVTHSTQEAVDHYVGNAISISNASDADNGDTMTVTNGATVVIGGEGTSTIRLEQKRTSSGYAALFATKDNTTGHMGNVSMEATDRIDILSESSGIWAQNNTQSSPRPESHTTVNLKARDINIQARDMAVVAFSNSEININSTGGTIWIESRKSNAIDARGNSLVNINTDKAAERVVIIGDIAFETPGPTENSGTIINADLNIVLSGAESSWTGGILFSYPDNLAEDVRTVTDMRLTLENGAQWNATQVAGTLPAASGQVEQNGTINSLTLNGGVINVQDVGDEILIGKLSGTGGEINLAATAKDGDLTGVAKLSIEGVSGETGAPAPALTVALSGVTADDINDPEKAFKVLSGAFSAEGSELTEVIEEGDIKGQITRFVDAEGNVEEVHQESNSKLSTLSSVTALSTIQWRAEMNDLTKRMGELRDSPDGIGTWVRLYGSEQEYGEQSVTQKSATVQVGADYAVGDWVVGGAFSYTDGTTDYDGGSGDTQAYGFAVYGTWMAENGMFVDLIGKYSRLESDFDIRNMSGEAKNNAFSMSAEFGWRFDLTNLVYVEPQAELTYGRIMGDDFRTSNDVKVAQDDYDSLIGRVGLRAGLKFPEKKGSIYARLSGVYDFQGESEASYSKDGLTETYRNDLGGGWMEYAVGANFNLTDRTYTYVDLEKTTGGEVTEKWRWNVGVRHVF</sequence>
<accession>H3KF77</accession>
<feature type="signal peptide" evidence="1">
    <location>
        <begin position="1"/>
        <end position="23"/>
    </location>
</feature>
<dbReference type="STRING" id="762967.HMPREF9440_01394"/>
<dbReference type="AlphaFoldDB" id="H3KF77"/>
<dbReference type="PANTHER" id="PTHR35037">
    <property type="entry name" value="C-TERMINAL REGION OF AIDA-LIKE PROTEIN"/>
    <property type="match status" value="1"/>
</dbReference>
<reference evidence="3 4" key="1">
    <citation type="submission" date="2011-11" db="EMBL/GenBank/DDBJ databases">
        <authorList>
            <person name="Weinstock G."/>
            <person name="Sodergren E."/>
            <person name="Clifton S."/>
            <person name="Fulton L."/>
            <person name="Fulton B."/>
            <person name="Courtney L."/>
            <person name="Fronick C."/>
            <person name="Harrison M."/>
            <person name="Strong C."/>
            <person name="Farmer C."/>
            <person name="Delahaunty K."/>
            <person name="Markovic C."/>
            <person name="Hall O."/>
            <person name="Minx P."/>
            <person name="Tomlinson C."/>
            <person name="Mitreva M."/>
            <person name="Hou S."/>
            <person name="Chen J."/>
            <person name="Wollam A."/>
            <person name="Pepin K.H."/>
            <person name="Johnson M."/>
            <person name="Bhonagiri V."/>
            <person name="Zhang X."/>
            <person name="Suruliraj S."/>
            <person name="Warren W."/>
            <person name="Chinwalla A."/>
            <person name="Mardis E.R."/>
            <person name="Wilson R.K."/>
        </authorList>
    </citation>
    <scope>NUCLEOTIDE SEQUENCE [LARGE SCALE GENOMIC DNA]</scope>
    <source>
        <strain evidence="3 4">YIT 11816</strain>
    </source>
</reference>